<accession>A0ABT3BEQ0</accession>
<evidence type="ECO:0000256" key="5">
    <source>
        <dbReference type="ARBA" id="ARBA00022692"/>
    </source>
</evidence>
<keyword evidence="10" id="KW-1185">Reference proteome</keyword>
<keyword evidence="4 8" id="KW-1003">Cell membrane</keyword>
<keyword evidence="6 8" id="KW-1133">Transmembrane helix</keyword>
<feature type="transmembrane region" description="Helical" evidence="8">
    <location>
        <begin position="107"/>
        <end position="124"/>
    </location>
</feature>
<feature type="transmembrane region" description="Helical" evidence="8">
    <location>
        <begin position="82"/>
        <end position="101"/>
    </location>
</feature>
<gene>
    <name evidence="9" type="ORF">MUB52_11475</name>
</gene>
<evidence type="ECO:0000256" key="3">
    <source>
        <dbReference type="ARBA" id="ARBA00022448"/>
    </source>
</evidence>
<evidence type="ECO:0000256" key="7">
    <source>
        <dbReference type="ARBA" id="ARBA00023136"/>
    </source>
</evidence>
<evidence type="ECO:0000256" key="4">
    <source>
        <dbReference type="ARBA" id="ARBA00022475"/>
    </source>
</evidence>
<proteinExistence type="inferred from homology"/>
<feature type="transmembrane region" description="Helical" evidence="8">
    <location>
        <begin position="41"/>
        <end position="61"/>
    </location>
</feature>
<keyword evidence="5 8" id="KW-0812">Transmembrane</keyword>
<name>A0ABT3BEQ0_9RHOB</name>
<evidence type="ECO:0000313" key="9">
    <source>
        <dbReference type="EMBL" id="MCV3272047.1"/>
    </source>
</evidence>
<feature type="transmembrane region" description="Helical" evidence="8">
    <location>
        <begin position="184"/>
        <end position="213"/>
    </location>
</feature>
<comment type="caution">
    <text evidence="9">The sequence shown here is derived from an EMBL/GenBank/DDBJ whole genome shotgun (WGS) entry which is preliminary data.</text>
</comment>
<organism evidence="9 10">
    <name type="scientific">Roseobacter sinensis</name>
    <dbReference type="NCBI Taxonomy" id="2931391"/>
    <lineage>
        <taxon>Bacteria</taxon>
        <taxon>Pseudomonadati</taxon>
        <taxon>Pseudomonadota</taxon>
        <taxon>Alphaproteobacteria</taxon>
        <taxon>Rhodobacterales</taxon>
        <taxon>Roseobacteraceae</taxon>
        <taxon>Roseobacter</taxon>
    </lineage>
</organism>
<keyword evidence="7 8" id="KW-0472">Membrane</keyword>
<evidence type="ECO:0000256" key="6">
    <source>
        <dbReference type="ARBA" id="ARBA00022989"/>
    </source>
</evidence>
<evidence type="ECO:0000256" key="8">
    <source>
        <dbReference type="RuleBase" id="RU363041"/>
    </source>
</evidence>
<feature type="transmembrane region" description="Helical" evidence="8">
    <location>
        <begin position="12"/>
        <end position="35"/>
    </location>
</feature>
<dbReference type="Pfam" id="PF01925">
    <property type="entry name" value="TauE"/>
    <property type="match status" value="1"/>
</dbReference>
<comment type="subcellular location">
    <subcellularLocation>
        <location evidence="1 8">Cell membrane</location>
        <topology evidence="1 8">Multi-pass membrane protein</topology>
    </subcellularLocation>
</comment>
<dbReference type="PANTHER" id="PTHR30269">
    <property type="entry name" value="TRANSMEMBRANE PROTEIN YFCA"/>
    <property type="match status" value="1"/>
</dbReference>
<comment type="similarity">
    <text evidence="2 8">Belongs to the 4-toluene sulfonate uptake permease (TSUP) (TC 2.A.102) family.</text>
</comment>
<feature type="transmembrane region" description="Helical" evidence="8">
    <location>
        <begin position="225"/>
        <end position="243"/>
    </location>
</feature>
<evidence type="ECO:0000313" key="10">
    <source>
        <dbReference type="Proteomes" id="UP001208690"/>
    </source>
</evidence>
<evidence type="ECO:0000256" key="1">
    <source>
        <dbReference type="ARBA" id="ARBA00004651"/>
    </source>
</evidence>
<dbReference type="EMBL" id="JALIEB010000006">
    <property type="protein sequence ID" value="MCV3272047.1"/>
    <property type="molecule type" value="Genomic_DNA"/>
</dbReference>
<dbReference type="RefSeq" id="WP_263844371.1">
    <property type="nucleotide sequence ID" value="NZ_JALIEB010000006.1"/>
</dbReference>
<dbReference type="PANTHER" id="PTHR30269:SF37">
    <property type="entry name" value="MEMBRANE TRANSPORTER PROTEIN"/>
    <property type="match status" value="1"/>
</dbReference>
<feature type="transmembrane region" description="Helical" evidence="8">
    <location>
        <begin position="136"/>
        <end position="157"/>
    </location>
</feature>
<dbReference type="InterPro" id="IPR002781">
    <property type="entry name" value="TM_pro_TauE-like"/>
</dbReference>
<reference evidence="9 10" key="1">
    <citation type="submission" date="2022-04" db="EMBL/GenBank/DDBJ databases">
        <title>Roseobacter sp. WL0113 is a bacterium isolated from neritic sediment.</title>
        <authorList>
            <person name="Wang L."/>
            <person name="He W."/>
            <person name="Zhang D.-F."/>
        </authorList>
    </citation>
    <scope>NUCLEOTIDE SEQUENCE [LARGE SCALE GENOMIC DNA]</scope>
    <source>
        <strain evidence="9 10">WL0113</strain>
    </source>
</reference>
<protein>
    <recommendedName>
        <fullName evidence="8">Probable membrane transporter protein</fullName>
    </recommendedName>
</protein>
<keyword evidence="3" id="KW-0813">Transport</keyword>
<evidence type="ECO:0000256" key="2">
    <source>
        <dbReference type="ARBA" id="ARBA00009142"/>
    </source>
</evidence>
<dbReference type="Proteomes" id="UP001208690">
    <property type="component" value="Unassembled WGS sequence"/>
</dbReference>
<dbReference type="InterPro" id="IPR052017">
    <property type="entry name" value="TSUP"/>
</dbReference>
<sequence length="254" mass="26596">MTTGEMHIAGLDLPVALTLLGLSFLSSLITAAFGIGGGTMMLAVMATLLPASALIPVHGLVQLGSNAGRACVFRHQINRAHLLPFTVGAVLGVAIGSSVVVQLDAGALQMIVGLFVLWTLYLPIPRLMKRSAGLTGALSSGLTMFVGGTGPFIAAFVKTLGFDRTTHVATHAAMMTVQHLLKTVAFGLLGFAFSQWIGFVVLLILFGFLGTLAGRSVLVRLNEALFQRVLTAFLTLLALRLVYAGGAELLWPPG</sequence>